<reference evidence="2" key="2">
    <citation type="journal article" date="2021" name="PeerJ">
        <title>Extensive microbial diversity within the chicken gut microbiome revealed by metagenomics and culture.</title>
        <authorList>
            <person name="Gilroy R."/>
            <person name="Ravi A."/>
            <person name="Getino M."/>
            <person name="Pursley I."/>
            <person name="Horton D.L."/>
            <person name="Alikhan N.F."/>
            <person name="Baker D."/>
            <person name="Gharbi K."/>
            <person name="Hall N."/>
            <person name="Watson M."/>
            <person name="Adriaenssens E.M."/>
            <person name="Foster-Nyarko E."/>
            <person name="Jarju S."/>
            <person name="Secka A."/>
            <person name="Antonio M."/>
            <person name="Oren A."/>
            <person name="Chaudhuri R.R."/>
            <person name="La Ragione R."/>
            <person name="Hildebrand F."/>
            <person name="Pallen M.J."/>
        </authorList>
    </citation>
    <scope>NUCLEOTIDE SEQUENCE</scope>
    <source>
        <strain evidence="2">ChiHjej13B12-12457</strain>
    </source>
</reference>
<evidence type="ECO:0000313" key="3">
    <source>
        <dbReference type="Proteomes" id="UP000886744"/>
    </source>
</evidence>
<keyword evidence="1" id="KW-1133">Transmembrane helix</keyword>
<sequence>MDKFAIPKENVLYLIIGLAVIILGCLFLMGGGADSPEVFNYALFSFSRMYVAPLLIVGGFVIELLVLLRRRPITLFRNRKEKEEVK</sequence>
<dbReference type="PROSITE" id="PS51257">
    <property type="entry name" value="PROKAR_LIPOPROTEIN"/>
    <property type="match status" value="1"/>
</dbReference>
<feature type="transmembrane region" description="Helical" evidence="1">
    <location>
        <begin position="50"/>
        <end position="68"/>
    </location>
</feature>
<gene>
    <name evidence="2" type="ORF">IAC94_03500</name>
</gene>
<dbReference type="EMBL" id="DVHI01000043">
    <property type="protein sequence ID" value="HIR62574.1"/>
    <property type="molecule type" value="Genomic_DNA"/>
</dbReference>
<name>A0A9D1J6W9_9BACT</name>
<protein>
    <submittedName>
        <fullName evidence="2">DUF3098 domain-containing protein</fullName>
    </submittedName>
</protein>
<evidence type="ECO:0000313" key="2">
    <source>
        <dbReference type="EMBL" id="HIR62574.1"/>
    </source>
</evidence>
<keyword evidence="1" id="KW-0472">Membrane</keyword>
<keyword evidence="1" id="KW-0812">Transmembrane</keyword>
<accession>A0A9D1J6W9</accession>
<comment type="caution">
    <text evidence="2">The sequence shown here is derived from an EMBL/GenBank/DDBJ whole genome shotgun (WGS) entry which is preliminary data.</text>
</comment>
<evidence type="ECO:0000256" key="1">
    <source>
        <dbReference type="SAM" id="Phobius"/>
    </source>
</evidence>
<reference evidence="2" key="1">
    <citation type="submission" date="2020-10" db="EMBL/GenBank/DDBJ databases">
        <authorList>
            <person name="Gilroy R."/>
        </authorList>
    </citation>
    <scope>NUCLEOTIDE SEQUENCE</scope>
    <source>
        <strain evidence="2">ChiHjej13B12-12457</strain>
    </source>
</reference>
<organism evidence="2 3">
    <name type="scientific">Candidatus Coprenecus avistercoris</name>
    <dbReference type="NCBI Taxonomy" id="2840730"/>
    <lineage>
        <taxon>Bacteria</taxon>
        <taxon>Pseudomonadati</taxon>
        <taxon>Bacteroidota</taxon>
        <taxon>Bacteroidia</taxon>
        <taxon>Bacteroidales</taxon>
        <taxon>Rikenellaceae</taxon>
        <taxon>Rikenellaceae incertae sedis</taxon>
        <taxon>Candidatus Coprenecus</taxon>
    </lineage>
</organism>
<dbReference type="Pfam" id="PF11297">
    <property type="entry name" value="DUF3098"/>
    <property type="match status" value="1"/>
</dbReference>
<dbReference type="Proteomes" id="UP000886744">
    <property type="component" value="Unassembled WGS sequence"/>
</dbReference>
<dbReference type="AlphaFoldDB" id="A0A9D1J6W9"/>
<dbReference type="InterPro" id="IPR021448">
    <property type="entry name" value="DUF3098"/>
</dbReference>
<feature type="transmembrane region" description="Helical" evidence="1">
    <location>
        <begin position="12"/>
        <end position="30"/>
    </location>
</feature>
<proteinExistence type="predicted"/>